<accession>A0A2W2DEM8</accession>
<dbReference type="EMBL" id="POUB01000009">
    <property type="protein sequence ID" value="PZG02369.1"/>
    <property type="molecule type" value="Genomic_DNA"/>
</dbReference>
<dbReference type="Proteomes" id="UP000248749">
    <property type="component" value="Unassembled WGS sequence"/>
</dbReference>
<sequence length="61" mass="5954">MPATDRTGAGLRGLHSSGFACAGAATATEAATPNATAIANAGLRPRTVTVPINAHPPGCLK</sequence>
<evidence type="ECO:0000313" key="2">
    <source>
        <dbReference type="Proteomes" id="UP000248749"/>
    </source>
</evidence>
<comment type="caution">
    <text evidence="1">The sequence shown here is derived from an EMBL/GenBank/DDBJ whole genome shotgun (WGS) entry which is preliminary data.</text>
</comment>
<name>A0A2W2DEM8_9ACTN</name>
<proteinExistence type="predicted"/>
<reference evidence="1 2" key="1">
    <citation type="submission" date="2018-01" db="EMBL/GenBank/DDBJ databases">
        <title>Draft genome sequence of Salinispora sp. 13K206.</title>
        <authorList>
            <person name="Sahin N."/>
            <person name="Saygin H."/>
            <person name="Ay H."/>
        </authorList>
    </citation>
    <scope>NUCLEOTIDE SEQUENCE [LARGE SCALE GENOMIC DNA]</scope>
    <source>
        <strain evidence="1 2">13K206</strain>
    </source>
</reference>
<dbReference type="AlphaFoldDB" id="A0A2W2DEM8"/>
<protein>
    <submittedName>
        <fullName evidence="1">Uncharacterized protein</fullName>
    </submittedName>
</protein>
<keyword evidence="2" id="KW-1185">Reference proteome</keyword>
<gene>
    <name evidence="1" type="ORF">C1I99_02615</name>
</gene>
<evidence type="ECO:0000313" key="1">
    <source>
        <dbReference type="EMBL" id="PZG02369.1"/>
    </source>
</evidence>
<organism evidence="1 2">
    <name type="scientific">Micromonospora deserti</name>
    <dbReference type="NCBI Taxonomy" id="2070366"/>
    <lineage>
        <taxon>Bacteria</taxon>
        <taxon>Bacillati</taxon>
        <taxon>Actinomycetota</taxon>
        <taxon>Actinomycetes</taxon>
        <taxon>Micromonosporales</taxon>
        <taxon>Micromonosporaceae</taxon>
        <taxon>Micromonospora</taxon>
    </lineage>
</organism>